<feature type="compositionally biased region" description="Polar residues" evidence="1">
    <location>
        <begin position="592"/>
        <end position="601"/>
    </location>
</feature>
<protein>
    <recommendedName>
        <fullName evidence="2">DDH domain-containing protein</fullName>
    </recommendedName>
</protein>
<dbReference type="InterPro" id="IPR038763">
    <property type="entry name" value="DHH_sf"/>
</dbReference>
<dbReference type="PANTHER" id="PTHR12112">
    <property type="entry name" value="BNIP - RELATED"/>
    <property type="match status" value="1"/>
</dbReference>
<evidence type="ECO:0000313" key="3">
    <source>
        <dbReference type="EMBL" id="CAL5140692.1"/>
    </source>
</evidence>
<dbReference type="GO" id="GO:0005737">
    <property type="term" value="C:cytoplasm"/>
    <property type="evidence" value="ECO:0007669"/>
    <property type="project" value="TreeGrafter"/>
</dbReference>
<dbReference type="InterPro" id="IPR001667">
    <property type="entry name" value="DDH_dom"/>
</dbReference>
<accession>A0AAV2TTF3</accession>
<feature type="region of interest" description="Disordered" evidence="1">
    <location>
        <begin position="773"/>
        <end position="795"/>
    </location>
</feature>
<feature type="domain" description="DDH" evidence="2">
    <location>
        <begin position="22"/>
        <end position="185"/>
    </location>
</feature>
<dbReference type="GO" id="GO:0004309">
    <property type="term" value="F:exopolyphosphatase activity"/>
    <property type="evidence" value="ECO:0007669"/>
    <property type="project" value="TreeGrafter"/>
</dbReference>
<evidence type="ECO:0000259" key="2">
    <source>
        <dbReference type="Pfam" id="PF01368"/>
    </source>
</evidence>
<reference evidence="3" key="1">
    <citation type="submission" date="2024-06" db="EMBL/GenBank/DDBJ databases">
        <authorList>
            <person name="Liu X."/>
            <person name="Lenzi L."/>
            <person name="Haldenby T S."/>
            <person name="Uol C."/>
        </authorList>
    </citation>
    <scope>NUCLEOTIDE SEQUENCE</scope>
</reference>
<dbReference type="PANTHER" id="PTHR12112:SF39">
    <property type="entry name" value="EG:152A3.5 PROTEIN (FBGN0003116_PN PROTEIN)"/>
    <property type="match status" value="1"/>
</dbReference>
<organism evidence="3 4">
    <name type="scientific">Calicophoron daubneyi</name>
    <name type="common">Rumen fluke</name>
    <name type="synonym">Paramphistomum daubneyi</name>
    <dbReference type="NCBI Taxonomy" id="300641"/>
    <lineage>
        <taxon>Eukaryota</taxon>
        <taxon>Metazoa</taxon>
        <taxon>Spiralia</taxon>
        <taxon>Lophotrochozoa</taxon>
        <taxon>Platyhelminthes</taxon>
        <taxon>Trematoda</taxon>
        <taxon>Digenea</taxon>
        <taxon>Plagiorchiida</taxon>
        <taxon>Pronocephalata</taxon>
        <taxon>Paramphistomoidea</taxon>
        <taxon>Paramphistomidae</taxon>
        <taxon>Calicophoron</taxon>
    </lineage>
</organism>
<dbReference type="SUPFAM" id="SSF64182">
    <property type="entry name" value="DHH phosphoesterases"/>
    <property type="match status" value="1"/>
</dbReference>
<dbReference type="EMBL" id="CAXLJL010000767">
    <property type="protein sequence ID" value="CAL5140692.1"/>
    <property type="molecule type" value="Genomic_DNA"/>
</dbReference>
<feature type="region of interest" description="Disordered" evidence="1">
    <location>
        <begin position="395"/>
        <end position="427"/>
    </location>
</feature>
<feature type="compositionally biased region" description="Polar residues" evidence="1">
    <location>
        <begin position="745"/>
        <end position="754"/>
    </location>
</feature>
<dbReference type="Gene3D" id="3.90.1640.10">
    <property type="entry name" value="inorganic pyrophosphatase (n-terminal core)"/>
    <property type="match status" value="1"/>
</dbReference>
<gene>
    <name evidence="3" type="ORF">CDAUBV1_LOCUS15986</name>
</gene>
<comment type="caution">
    <text evidence="3">The sequence shown here is derived from an EMBL/GenBank/DDBJ whole genome shotgun (WGS) entry which is preliminary data.</text>
</comment>
<dbReference type="Gene3D" id="3.10.310.20">
    <property type="entry name" value="DHHA2 domain"/>
    <property type="match status" value="1"/>
</dbReference>
<dbReference type="Proteomes" id="UP001497525">
    <property type="component" value="Unassembled WGS sequence"/>
</dbReference>
<feature type="region of interest" description="Disordered" evidence="1">
    <location>
        <begin position="732"/>
        <end position="755"/>
    </location>
</feature>
<feature type="compositionally biased region" description="Low complexity" evidence="1">
    <location>
        <begin position="776"/>
        <end position="795"/>
    </location>
</feature>
<evidence type="ECO:0000256" key="1">
    <source>
        <dbReference type="SAM" id="MobiDB-lite"/>
    </source>
</evidence>
<name>A0AAV2TTF3_CALDB</name>
<feature type="region of interest" description="Disordered" evidence="1">
    <location>
        <begin position="567"/>
        <end position="601"/>
    </location>
</feature>
<evidence type="ECO:0000313" key="4">
    <source>
        <dbReference type="Proteomes" id="UP001497525"/>
    </source>
</evidence>
<sequence length="795" mass="87941">MEDFLNDVHRRLMSEENGDWLVISGNEACDLDSTVCALSYAFFKHKKVGQNRTVIPLCYINRADMVLRTEVIYWLNQCQIDWQKLVFSDDLFGPNSKVLTNHVRLILVDHNATTGRISDAEWPLDEVIDHHQIEETDSSRFVDCSFRRIERVGSCASLVTSLILQSADARENMPVVIWKLLYGAILIDTIGVSDRGRIAGRLTDLDLLMASRIEDIIGDSLFAGGDRRSLFMQLESAKFDVKGLSTWDLLRRDAKLARNPNGSGECYVCSTVSGMDFQVLIKLSDFVGAACRICDHFSAQLLVCITVGYPPVEEQQRGVAALSRRRGLVIFSPSSGTGECAELGRFLSDPANGLKLIADPLTNDFVPFAGVIENEKVTRKAILPLLIRFLQRKQRSKPNPPVGSVAGENLETNDNHAKPSEDPTDSGGQLTSFSLCFGAFGTEFKSRFEHLRKWLASLTPEERINLVNASLLEAVRGDRSVRPRISECLPTNLMRKITEILLNKACAAVKREEKEADSRRRAVPESADSSMEITYVRKKSVDTKPKIILSGVGSVLNHGRRLTLPDSSRLQSLGLTGSSPSRDNGWRRSVDTHSLSGAENSKPSWLETEYLTRHPNWLAERIPDSSVDAVEGVSFRLYRRLSAMSRDNRPQSSSVDGPDFNTIDDAELALLRTSFADIQNVAAQTSESKSADTEMTTLSSCVSWPVAHPDDLVQRGLDWLRRSPQDQHLALSQKAKSSASPGEQPVNTQTNQPRCSVPSRVTFMLDIDQRGQTVCSPASPASSGAFAASSGDVEH</sequence>
<dbReference type="Pfam" id="PF01368">
    <property type="entry name" value="DHH"/>
    <property type="match status" value="1"/>
</dbReference>
<feature type="compositionally biased region" description="Polar residues" evidence="1">
    <location>
        <begin position="567"/>
        <end position="582"/>
    </location>
</feature>
<dbReference type="InterPro" id="IPR038222">
    <property type="entry name" value="DHHA2_dom_sf"/>
</dbReference>
<dbReference type="AlphaFoldDB" id="A0AAV2TTF3"/>
<proteinExistence type="predicted"/>